<comment type="caution">
    <text evidence="1">The sequence shown here is derived from an EMBL/GenBank/DDBJ whole genome shotgun (WGS) entry which is preliminary data.</text>
</comment>
<sequence>MSENLFQNVILTHAHQERLRAILIHPENLPLWDDEITQIIPTANGAVQLSRRPPALNEHEWLTVTTTASQISYHSHGGRLDYELVFTLVGDTTQTSLTEELRVTNTTSLPVPLRLLVPIAKAAFSRKLQALVALAESSGKVFA</sequence>
<accession>A0ABW1TII0</accession>
<organism evidence="1 2">
    <name type="scientific">Levilactobacillus fujinensis</name>
    <dbReference type="NCBI Taxonomy" id="2486024"/>
    <lineage>
        <taxon>Bacteria</taxon>
        <taxon>Bacillati</taxon>
        <taxon>Bacillota</taxon>
        <taxon>Bacilli</taxon>
        <taxon>Lactobacillales</taxon>
        <taxon>Lactobacillaceae</taxon>
        <taxon>Levilactobacillus</taxon>
    </lineage>
</organism>
<proteinExistence type="predicted"/>
<gene>
    <name evidence="1" type="ORF">ACFP1C_10030</name>
</gene>
<dbReference type="RefSeq" id="WP_125687020.1">
    <property type="nucleotide sequence ID" value="NZ_JBHSSI010000058.1"/>
</dbReference>
<dbReference type="EMBL" id="JBHSSI010000058">
    <property type="protein sequence ID" value="MFC6261279.1"/>
    <property type="molecule type" value="Genomic_DNA"/>
</dbReference>
<reference evidence="2" key="1">
    <citation type="journal article" date="2019" name="Int. J. Syst. Evol. Microbiol.">
        <title>The Global Catalogue of Microorganisms (GCM) 10K type strain sequencing project: providing services to taxonomists for standard genome sequencing and annotation.</title>
        <authorList>
            <consortium name="The Broad Institute Genomics Platform"/>
            <consortium name="The Broad Institute Genome Sequencing Center for Infectious Disease"/>
            <person name="Wu L."/>
            <person name="Ma J."/>
        </authorList>
    </citation>
    <scope>NUCLEOTIDE SEQUENCE [LARGE SCALE GENOMIC DNA]</scope>
    <source>
        <strain evidence="2">CCM 8908</strain>
    </source>
</reference>
<name>A0ABW1TII0_9LACO</name>
<evidence type="ECO:0000313" key="2">
    <source>
        <dbReference type="Proteomes" id="UP001596283"/>
    </source>
</evidence>
<keyword evidence="2" id="KW-1185">Reference proteome</keyword>
<dbReference type="Proteomes" id="UP001596283">
    <property type="component" value="Unassembled WGS sequence"/>
</dbReference>
<evidence type="ECO:0000313" key="1">
    <source>
        <dbReference type="EMBL" id="MFC6261279.1"/>
    </source>
</evidence>
<dbReference type="SUPFAM" id="SSF55961">
    <property type="entry name" value="Bet v1-like"/>
    <property type="match status" value="1"/>
</dbReference>
<protein>
    <submittedName>
        <fullName evidence="1">SRPBCC family protein</fullName>
    </submittedName>
</protein>